<gene>
    <name evidence="2" type="ORF">UFOPK4301_00284</name>
</gene>
<protein>
    <submittedName>
        <fullName evidence="2">Unannotated protein</fullName>
    </submittedName>
</protein>
<evidence type="ECO:0000313" key="2">
    <source>
        <dbReference type="EMBL" id="CAB5045524.1"/>
    </source>
</evidence>
<accession>A0A6J7SVL7</accession>
<name>A0A6J7SVL7_9ZZZZ</name>
<evidence type="ECO:0000256" key="1">
    <source>
        <dbReference type="SAM" id="MobiDB-lite"/>
    </source>
</evidence>
<reference evidence="2" key="1">
    <citation type="submission" date="2020-05" db="EMBL/GenBank/DDBJ databases">
        <authorList>
            <person name="Chiriac C."/>
            <person name="Salcher M."/>
            <person name="Ghai R."/>
            <person name="Kavagutti S V."/>
        </authorList>
    </citation>
    <scope>NUCLEOTIDE SEQUENCE</scope>
</reference>
<dbReference type="EMBL" id="CAFBQG010000021">
    <property type="protein sequence ID" value="CAB5045524.1"/>
    <property type="molecule type" value="Genomic_DNA"/>
</dbReference>
<proteinExistence type="predicted"/>
<sequence length="65" mass="6873">MVSTIAKSSIRDSIMSATRFKIAPRSAGDICDQIGKAAFAAATAKSTSRFPPREMSARKVPSIGE</sequence>
<dbReference type="AlphaFoldDB" id="A0A6J7SVL7"/>
<organism evidence="2">
    <name type="scientific">freshwater metagenome</name>
    <dbReference type="NCBI Taxonomy" id="449393"/>
    <lineage>
        <taxon>unclassified sequences</taxon>
        <taxon>metagenomes</taxon>
        <taxon>ecological metagenomes</taxon>
    </lineage>
</organism>
<feature type="region of interest" description="Disordered" evidence="1">
    <location>
        <begin position="45"/>
        <end position="65"/>
    </location>
</feature>